<protein>
    <submittedName>
        <fullName evidence="2">Calmodulin-binding transcription activator protein with CG-1 and Ankyrin domains</fullName>
    </submittedName>
</protein>
<keyword evidence="3" id="KW-1185">Reference proteome</keyword>
<proteinExistence type="predicted"/>
<name>A0A5A7P849_STRAF</name>
<dbReference type="Proteomes" id="UP000325081">
    <property type="component" value="Unassembled WGS sequence"/>
</dbReference>
<sequence length="116" mass="13129">MRSPPRLNFIFNITTAELQLPHSRRRRTFSLDFRRPLPYTKPIPLLDTDSTSAMSAFLGHRRQPDSVAPVGIRPATTYASSSPHRRPRASRILSRRNNPQNSLASGNEYAAVGREM</sequence>
<reference evidence="3" key="1">
    <citation type="journal article" date="2019" name="Curr. Biol.">
        <title>Genome Sequence of Striga asiatica Provides Insight into the Evolution of Plant Parasitism.</title>
        <authorList>
            <person name="Yoshida S."/>
            <person name="Kim S."/>
            <person name="Wafula E.K."/>
            <person name="Tanskanen J."/>
            <person name="Kim Y.M."/>
            <person name="Honaas L."/>
            <person name="Yang Z."/>
            <person name="Spallek T."/>
            <person name="Conn C.E."/>
            <person name="Ichihashi Y."/>
            <person name="Cheong K."/>
            <person name="Cui S."/>
            <person name="Der J.P."/>
            <person name="Gundlach H."/>
            <person name="Jiao Y."/>
            <person name="Hori C."/>
            <person name="Ishida J.K."/>
            <person name="Kasahara H."/>
            <person name="Kiba T."/>
            <person name="Kim M.S."/>
            <person name="Koo N."/>
            <person name="Laohavisit A."/>
            <person name="Lee Y.H."/>
            <person name="Lumba S."/>
            <person name="McCourt P."/>
            <person name="Mortimer J.C."/>
            <person name="Mutuku J.M."/>
            <person name="Nomura T."/>
            <person name="Sasaki-Sekimoto Y."/>
            <person name="Seto Y."/>
            <person name="Wang Y."/>
            <person name="Wakatake T."/>
            <person name="Sakakibara H."/>
            <person name="Demura T."/>
            <person name="Yamaguchi S."/>
            <person name="Yoneyama K."/>
            <person name="Manabe R.I."/>
            <person name="Nelson D.C."/>
            <person name="Schulman A.H."/>
            <person name="Timko M.P."/>
            <person name="dePamphilis C.W."/>
            <person name="Choi D."/>
            <person name="Shirasu K."/>
        </authorList>
    </citation>
    <scope>NUCLEOTIDE SEQUENCE [LARGE SCALE GENOMIC DNA]</scope>
    <source>
        <strain evidence="3">cv. UVA1</strain>
    </source>
</reference>
<accession>A0A5A7P849</accession>
<comment type="caution">
    <text evidence="2">The sequence shown here is derived from an EMBL/GenBank/DDBJ whole genome shotgun (WGS) entry which is preliminary data.</text>
</comment>
<dbReference type="EMBL" id="BKCP01003335">
    <property type="protein sequence ID" value="GER29005.1"/>
    <property type="molecule type" value="Genomic_DNA"/>
</dbReference>
<evidence type="ECO:0000256" key="1">
    <source>
        <dbReference type="SAM" id="MobiDB-lite"/>
    </source>
</evidence>
<gene>
    <name evidence="2" type="ORF">STAS_04829</name>
</gene>
<evidence type="ECO:0000313" key="3">
    <source>
        <dbReference type="Proteomes" id="UP000325081"/>
    </source>
</evidence>
<organism evidence="2 3">
    <name type="scientific">Striga asiatica</name>
    <name type="common">Asiatic witchweed</name>
    <name type="synonym">Buchnera asiatica</name>
    <dbReference type="NCBI Taxonomy" id="4170"/>
    <lineage>
        <taxon>Eukaryota</taxon>
        <taxon>Viridiplantae</taxon>
        <taxon>Streptophyta</taxon>
        <taxon>Embryophyta</taxon>
        <taxon>Tracheophyta</taxon>
        <taxon>Spermatophyta</taxon>
        <taxon>Magnoliopsida</taxon>
        <taxon>eudicotyledons</taxon>
        <taxon>Gunneridae</taxon>
        <taxon>Pentapetalae</taxon>
        <taxon>asterids</taxon>
        <taxon>lamiids</taxon>
        <taxon>Lamiales</taxon>
        <taxon>Orobanchaceae</taxon>
        <taxon>Buchnereae</taxon>
        <taxon>Striga</taxon>
    </lineage>
</organism>
<evidence type="ECO:0000313" key="2">
    <source>
        <dbReference type="EMBL" id="GER29005.1"/>
    </source>
</evidence>
<dbReference type="AlphaFoldDB" id="A0A5A7P849"/>
<feature type="region of interest" description="Disordered" evidence="1">
    <location>
        <begin position="60"/>
        <end position="116"/>
    </location>
</feature>